<keyword evidence="3" id="KW-1185">Reference proteome</keyword>
<proteinExistence type="predicted"/>
<dbReference type="PANTHER" id="PTHR48045:SF31">
    <property type="entry name" value="UDP-GLYCOSYLTRANSFERASE 76B1-LIKE"/>
    <property type="match status" value="1"/>
</dbReference>
<dbReference type="Pfam" id="PF00201">
    <property type="entry name" value="UDPGT"/>
    <property type="match status" value="1"/>
</dbReference>
<sequence length="163" mass="18549">MEMVHGLVDSKQLFLWVVRPGFVSGSTWLEPLPDGFPGERGRIVKWAPQQEVLGHEAIVAFWTHGGWNSTLESVCEGVPMICWPFWGDQPLDARYVSDVWKVGVYLENGWKREEITGAIRRVMTDEEMRERARVLKQKLDVSLMKGGSSYESVESLVAYVSSF</sequence>
<dbReference type="AlphaFoldDB" id="A0A9K3EBQ0"/>
<dbReference type="Proteomes" id="UP000215914">
    <property type="component" value="Unassembled WGS sequence"/>
</dbReference>
<dbReference type="Gramene" id="mRNA:HanXRQr2_Chr14g0665351">
    <property type="protein sequence ID" value="CDS:HanXRQr2_Chr14g0665351.1"/>
    <property type="gene ID" value="HanXRQr2_Chr14g0665351"/>
</dbReference>
<dbReference type="Gene3D" id="3.40.50.2000">
    <property type="entry name" value="Glycogen Phosphorylase B"/>
    <property type="match status" value="2"/>
</dbReference>
<accession>A0A9K3EBQ0</accession>
<evidence type="ECO:0000313" key="2">
    <source>
        <dbReference type="EMBL" id="KAF5770970.1"/>
    </source>
</evidence>
<gene>
    <name evidence="2" type="ORF">HanXRQr2_Chr14g0665351</name>
</gene>
<evidence type="ECO:0000313" key="3">
    <source>
        <dbReference type="Proteomes" id="UP000215914"/>
    </source>
</evidence>
<dbReference type="InterPro" id="IPR002213">
    <property type="entry name" value="UDP_glucos_trans"/>
</dbReference>
<protein>
    <submittedName>
        <fullName evidence="2">UDP-glucuronosyl/UDP-glucosyltransferase</fullName>
    </submittedName>
</protein>
<evidence type="ECO:0000256" key="1">
    <source>
        <dbReference type="ARBA" id="ARBA00022679"/>
    </source>
</evidence>
<dbReference type="EMBL" id="MNCJ02000329">
    <property type="protein sequence ID" value="KAF5770970.1"/>
    <property type="molecule type" value="Genomic_DNA"/>
</dbReference>
<name>A0A9K3EBQ0_HELAN</name>
<reference evidence="2" key="1">
    <citation type="journal article" date="2017" name="Nature">
        <title>The sunflower genome provides insights into oil metabolism, flowering and Asterid evolution.</title>
        <authorList>
            <person name="Badouin H."/>
            <person name="Gouzy J."/>
            <person name="Grassa C.J."/>
            <person name="Murat F."/>
            <person name="Staton S.E."/>
            <person name="Cottret L."/>
            <person name="Lelandais-Briere C."/>
            <person name="Owens G.L."/>
            <person name="Carrere S."/>
            <person name="Mayjonade B."/>
            <person name="Legrand L."/>
            <person name="Gill N."/>
            <person name="Kane N.C."/>
            <person name="Bowers J.E."/>
            <person name="Hubner S."/>
            <person name="Bellec A."/>
            <person name="Berard A."/>
            <person name="Berges H."/>
            <person name="Blanchet N."/>
            <person name="Boniface M.C."/>
            <person name="Brunel D."/>
            <person name="Catrice O."/>
            <person name="Chaidir N."/>
            <person name="Claudel C."/>
            <person name="Donnadieu C."/>
            <person name="Faraut T."/>
            <person name="Fievet G."/>
            <person name="Helmstetter N."/>
            <person name="King M."/>
            <person name="Knapp S.J."/>
            <person name="Lai Z."/>
            <person name="Le Paslier M.C."/>
            <person name="Lippi Y."/>
            <person name="Lorenzon L."/>
            <person name="Mandel J.R."/>
            <person name="Marage G."/>
            <person name="Marchand G."/>
            <person name="Marquand E."/>
            <person name="Bret-Mestries E."/>
            <person name="Morien E."/>
            <person name="Nambeesan S."/>
            <person name="Nguyen T."/>
            <person name="Pegot-Espagnet P."/>
            <person name="Pouilly N."/>
            <person name="Raftis F."/>
            <person name="Sallet E."/>
            <person name="Schiex T."/>
            <person name="Thomas J."/>
            <person name="Vandecasteele C."/>
            <person name="Vares D."/>
            <person name="Vear F."/>
            <person name="Vautrin S."/>
            <person name="Crespi M."/>
            <person name="Mangin B."/>
            <person name="Burke J.M."/>
            <person name="Salse J."/>
            <person name="Munos S."/>
            <person name="Vincourt P."/>
            <person name="Rieseberg L.H."/>
            <person name="Langlade N.B."/>
        </authorList>
    </citation>
    <scope>NUCLEOTIDE SEQUENCE</scope>
    <source>
        <tissue evidence="2">Leaves</tissue>
    </source>
</reference>
<comment type="caution">
    <text evidence="2">The sequence shown here is derived from an EMBL/GenBank/DDBJ whole genome shotgun (WGS) entry which is preliminary data.</text>
</comment>
<dbReference type="PANTHER" id="PTHR48045">
    <property type="entry name" value="UDP-GLYCOSYLTRANSFERASE 72B1"/>
    <property type="match status" value="1"/>
</dbReference>
<dbReference type="SUPFAM" id="SSF53756">
    <property type="entry name" value="UDP-Glycosyltransferase/glycogen phosphorylase"/>
    <property type="match status" value="1"/>
</dbReference>
<reference evidence="2" key="2">
    <citation type="submission" date="2020-06" db="EMBL/GenBank/DDBJ databases">
        <title>Helianthus annuus Genome sequencing and assembly Release 2.</title>
        <authorList>
            <person name="Gouzy J."/>
            <person name="Langlade N."/>
            <person name="Munos S."/>
        </authorList>
    </citation>
    <scope>NUCLEOTIDE SEQUENCE</scope>
    <source>
        <tissue evidence="2">Leaves</tissue>
    </source>
</reference>
<dbReference type="CDD" id="cd03784">
    <property type="entry name" value="GT1_Gtf-like"/>
    <property type="match status" value="1"/>
</dbReference>
<dbReference type="GO" id="GO:0008194">
    <property type="term" value="F:UDP-glycosyltransferase activity"/>
    <property type="evidence" value="ECO:0007669"/>
    <property type="project" value="InterPro"/>
</dbReference>
<organism evidence="2 3">
    <name type="scientific">Helianthus annuus</name>
    <name type="common">Common sunflower</name>
    <dbReference type="NCBI Taxonomy" id="4232"/>
    <lineage>
        <taxon>Eukaryota</taxon>
        <taxon>Viridiplantae</taxon>
        <taxon>Streptophyta</taxon>
        <taxon>Embryophyta</taxon>
        <taxon>Tracheophyta</taxon>
        <taxon>Spermatophyta</taxon>
        <taxon>Magnoliopsida</taxon>
        <taxon>eudicotyledons</taxon>
        <taxon>Gunneridae</taxon>
        <taxon>Pentapetalae</taxon>
        <taxon>asterids</taxon>
        <taxon>campanulids</taxon>
        <taxon>Asterales</taxon>
        <taxon>Asteraceae</taxon>
        <taxon>Asteroideae</taxon>
        <taxon>Heliantheae alliance</taxon>
        <taxon>Heliantheae</taxon>
        <taxon>Helianthus</taxon>
    </lineage>
</organism>
<keyword evidence="1" id="KW-0808">Transferase</keyword>